<accession>A0A448WT77</accession>
<keyword evidence="3" id="KW-1185">Reference proteome</keyword>
<evidence type="ECO:0000256" key="1">
    <source>
        <dbReference type="SAM" id="MobiDB-lite"/>
    </source>
</evidence>
<evidence type="ECO:0000313" key="3">
    <source>
        <dbReference type="Proteomes" id="UP000784294"/>
    </source>
</evidence>
<sequence length="88" mass="8868">MTNLTYFEPAAVATSSASVETNVNASGINGSQSNASSLQGKSSSPITQPLSSSNRPGVTGFSSSGLPSTIASPFSNRLNDAEPCISVE</sequence>
<comment type="caution">
    <text evidence="2">The sequence shown here is derived from an EMBL/GenBank/DDBJ whole genome shotgun (WGS) entry which is preliminary data.</text>
</comment>
<feature type="compositionally biased region" description="Low complexity" evidence="1">
    <location>
        <begin position="42"/>
        <end position="53"/>
    </location>
</feature>
<dbReference type="AlphaFoldDB" id="A0A448WT77"/>
<feature type="non-terminal residue" evidence="2">
    <location>
        <position position="1"/>
    </location>
</feature>
<dbReference type="Proteomes" id="UP000784294">
    <property type="component" value="Unassembled WGS sequence"/>
</dbReference>
<evidence type="ECO:0000313" key="2">
    <source>
        <dbReference type="EMBL" id="VEL19638.1"/>
    </source>
</evidence>
<name>A0A448WT77_9PLAT</name>
<dbReference type="EMBL" id="CAAALY010042495">
    <property type="protein sequence ID" value="VEL19638.1"/>
    <property type="molecule type" value="Genomic_DNA"/>
</dbReference>
<protein>
    <submittedName>
        <fullName evidence="2">Uncharacterized protein</fullName>
    </submittedName>
</protein>
<feature type="compositionally biased region" description="Polar residues" evidence="1">
    <location>
        <begin position="23"/>
        <end position="41"/>
    </location>
</feature>
<feature type="compositionally biased region" description="Polar residues" evidence="1">
    <location>
        <begin position="54"/>
        <end position="78"/>
    </location>
</feature>
<feature type="region of interest" description="Disordered" evidence="1">
    <location>
        <begin position="23"/>
        <end position="88"/>
    </location>
</feature>
<proteinExistence type="predicted"/>
<reference evidence="2" key="1">
    <citation type="submission" date="2018-11" db="EMBL/GenBank/DDBJ databases">
        <authorList>
            <consortium name="Pathogen Informatics"/>
        </authorList>
    </citation>
    <scope>NUCLEOTIDE SEQUENCE</scope>
</reference>
<organism evidence="2 3">
    <name type="scientific">Protopolystoma xenopodis</name>
    <dbReference type="NCBI Taxonomy" id="117903"/>
    <lineage>
        <taxon>Eukaryota</taxon>
        <taxon>Metazoa</taxon>
        <taxon>Spiralia</taxon>
        <taxon>Lophotrochozoa</taxon>
        <taxon>Platyhelminthes</taxon>
        <taxon>Monogenea</taxon>
        <taxon>Polyopisthocotylea</taxon>
        <taxon>Polystomatidea</taxon>
        <taxon>Polystomatidae</taxon>
        <taxon>Protopolystoma</taxon>
    </lineage>
</organism>
<gene>
    <name evidence="2" type="ORF">PXEA_LOCUS13078</name>
</gene>